<dbReference type="OrthoDB" id="646694at2"/>
<dbReference type="InterPro" id="IPR005119">
    <property type="entry name" value="LysR_subst-bd"/>
</dbReference>
<name>A0A2P8EX73_9GAMM</name>
<evidence type="ECO:0000259" key="5">
    <source>
        <dbReference type="PROSITE" id="PS50931"/>
    </source>
</evidence>
<evidence type="ECO:0000256" key="1">
    <source>
        <dbReference type="ARBA" id="ARBA00009437"/>
    </source>
</evidence>
<keyword evidence="4" id="KW-0804">Transcription</keyword>
<dbReference type="InterPro" id="IPR050950">
    <property type="entry name" value="HTH-type_LysR_regulators"/>
</dbReference>
<dbReference type="PRINTS" id="PR00039">
    <property type="entry name" value="HTHLYSR"/>
</dbReference>
<organism evidence="6 7">
    <name type="scientific">Marinobacterium halophilum</name>
    <dbReference type="NCBI Taxonomy" id="267374"/>
    <lineage>
        <taxon>Bacteria</taxon>
        <taxon>Pseudomonadati</taxon>
        <taxon>Pseudomonadota</taxon>
        <taxon>Gammaproteobacteria</taxon>
        <taxon>Oceanospirillales</taxon>
        <taxon>Oceanospirillaceae</taxon>
        <taxon>Marinobacterium</taxon>
    </lineage>
</organism>
<evidence type="ECO:0000313" key="6">
    <source>
        <dbReference type="EMBL" id="PSL14067.1"/>
    </source>
</evidence>
<keyword evidence="2" id="KW-0805">Transcription regulation</keyword>
<dbReference type="SUPFAM" id="SSF53850">
    <property type="entry name" value="Periplasmic binding protein-like II"/>
    <property type="match status" value="1"/>
</dbReference>
<reference evidence="6 7" key="1">
    <citation type="submission" date="2018-03" db="EMBL/GenBank/DDBJ databases">
        <title>Genomic Encyclopedia of Archaeal and Bacterial Type Strains, Phase II (KMG-II): from individual species to whole genera.</title>
        <authorList>
            <person name="Goeker M."/>
        </authorList>
    </citation>
    <scope>NUCLEOTIDE SEQUENCE [LARGE SCALE GENOMIC DNA]</scope>
    <source>
        <strain evidence="6 7">DSM 17586</strain>
    </source>
</reference>
<dbReference type="PANTHER" id="PTHR30419">
    <property type="entry name" value="HTH-TYPE TRANSCRIPTIONAL REGULATOR YBHD"/>
    <property type="match status" value="1"/>
</dbReference>
<evidence type="ECO:0000313" key="7">
    <source>
        <dbReference type="Proteomes" id="UP000242133"/>
    </source>
</evidence>
<dbReference type="PROSITE" id="PS50931">
    <property type="entry name" value="HTH_LYSR"/>
    <property type="match status" value="1"/>
</dbReference>
<dbReference type="InterPro" id="IPR036388">
    <property type="entry name" value="WH-like_DNA-bd_sf"/>
</dbReference>
<evidence type="ECO:0000256" key="3">
    <source>
        <dbReference type="ARBA" id="ARBA00023125"/>
    </source>
</evidence>
<keyword evidence="3" id="KW-0238">DNA-binding</keyword>
<dbReference type="CDD" id="cd05466">
    <property type="entry name" value="PBP2_LTTR_substrate"/>
    <property type="match status" value="1"/>
</dbReference>
<accession>A0A2P8EX73</accession>
<comment type="caution">
    <text evidence="6">The sequence shown here is derived from an EMBL/GenBank/DDBJ whole genome shotgun (WGS) entry which is preliminary data.</text>
</comment>
<dbReference type="InterPro" id="IPR000847">
    <property type="entry name" value="LysR_HTH_N"/>
</dbReference>
<dbReference type="GO" id="GO:0003700">
    <property type="term" value="F:DNA-binding transcription factor activity"/>
    <property type="evidence" value="ECO:0007669"/>
    <property type="project" value="InterPro"/>
</dbReference>
<dbReference type="FunFam" id="1.10.10.10:FF:000001">
    <property type="entry name" value="LysR family transcriptional regulator"/>
    <property type="match status" value="1"/>
</dbReference>
<dbReference type="EMBL" id="PYGI01000009">
    <property type="protein sequence ID" value="PSL14067.1"/>
    <property type="molecule type" value="Genomic_DNA"/>
</dbReference>
<dbReference type="SUPFAM" id="SSF46785">
    <property type="entry name" value="Winged helix' DNA-binding domain"/>
    <property type="match status" value="1"/>
</dbReference>
<dbReference type="Gene3D" id="3.40.190.290">
    <property type="match status" value="1"/>
</dbReference>
<dbReference type="AlphaFoldDB" id="A0A2P8EX73"/>
<comment type="similarity">
    <text evidence="1">Belongs to the LysR transcriptional regulatory family.</text>
</comment>
<evidence type="ECO:0000256" key="4">
    <source>
        <dbReference type="ARBA" id="ARBA00023163"/>
    </source>
</evidence>
<evidence type="ECO:0000256" key="2">
    <source>
        <dbReference type="ARBA" id="ARBA00023015"/>
    </source>
</evidence>
<dbReference type="Gene3D" id="1.10.10.10">
    <property type="entry name" value="Winged helix-like DNA-binding domain superfamily/Winged helix DNA-binding domain"/>
    <property type="match status" value="1"/>
</dbReference>
<dbReference type="Pfam" id="PF00126">
    <property type="entry name" value="HTH_1"/>
    <property type="match status" value="1"/>
</dbReference>
<dbReference type="PANTHER" id="PTHR30419:SF30">
    <property type="entry name" value="LYSR FAMILY TRANSCRIPTIONAL REGULATOR"/>
    <property type="match status" value="1"/>
</dbReference>
<protein>
    <submittedName>
        <fullName evidence="6">Transcriptional regulator</fullName>
    </submittedName>
</protein>
<feature type="domain" description="HTH lysR-type" evidence="5">
    <location>
        <begin position="1"/>
        <end position="58"/>
    </location>
</feature>
<dbReference type="GO" id="GO:0003677">
    <property type="term" value="F:DNA binding"/>
    <property type="evidence" value="ECO:0007669"/>
    <property type="project" value="UniProtKB-KW"/>
</dbReference>
<keyword evidence="7" id="KW-1185">Reference proteome</keyword>
<proteinExistence type="inferred from homology"/>
<dbReference type="Pfam" id="PF03466">
    <property type="entry name" value="LysR_substrate"/>
    <property type="match status" value="1"/>
</dbReference>
<dbReference type="Proteomes" id="UP000242133">
    <property type="component" value="Unassembled WGS sequence"/>
</dbReference>
<sequence length="295" mass="33338">MDIRSLRYFLMVADQGGFTAAAEQLHIAQPAVSMAIRKLEQTLDLPLFNRHERRVTLTDEGEVLARHARLILQAVADAEREVRELHALERGEVRIGIPSMLGSYYFPPILMAFRHRYPGVRLEVIEAGTRKIQTMIHRGDIDMGVIVTDTPPTDLETHRFLQDQMMAILPADHALAKADTISYDAFFAEELVLFKEGYFHREVIDRISEEVGVTPNIGFETNLIPLIKQIVAHDYGITTLLKMVVADDPALVAVPFTVPVWLDLSLAWRKGHRLSRANQTFVDLVLEQAPASHSR</sequence>
<gene>
    <name evidence="6" type="ORF">CLV44_1093</name>
</gene>
<dbReference type="RefSeq" id="WP_106591510.1">
    <property type="nucleotide sequence ID" value="NZ_PYGI01000009.1"/>
</dbReference>
<dbReference type="InterPro" id="IPR036390">
    <property type="entry name" value="WH_DNA-bd_sf"/>
</dbReference>
<dbReference type="GO" id="GO:0005829">
    <property type="term" value="C:cytosol"/>
    <property type="evidence" value="ECO:0007669"/>
    <property type="project" value="TreeGrafter"/>
</dbReference>